<sequence length="121" mass="13823">MGSLMAGWQSKPLDARQSFKRSTSSLTNDEVKRFWRAKQNSIRRHLREATSSSSDGSDFDQSSPPLTPTSSGMTFEEPSSFEKADWWTMSKWAFLNQPPISDTTQSKYRAQFEVVSFRADE</sequence>
<dbReference type="EMBL" id="AP019868">
    <property type="protein sequence ID" value="BBN05109.1"/>
    <property type="molecule type" value="Genomic_DNA"/>
</dbReference>
<reference evidence="3 4" key="1">
    <citation type="submission" date="2016-03" db="EMBL/GenBank/DDBJ databases">
        <title>Mechanisms controlling the formation of the plant cell surface in tip-growing cells are functionally conserved among land plants.</title>
        <authorList>
            <person name="Honkanen S."/>
            <person name="Jones V.A."/>
            <person name="Morieri G."/>
            <person name="Champion C."/>
            <person name="Hetherington A.J."/>
            <person name="Kelly S."/>
            <person name="Saint-Marcoux D."/>
            <person name="Proust H."/>
            <person name="Prescott H."/>
            <person name="Dolan L."/>
        </authorList>
    </citation>
    <scope>NUCLEOTIDE SEQUENCE [LARGE SCALE GENOMIC DNA]</scope>
    <source>
        <strain evidence="4">cv. Tak-1 and cv. Tak-2</strain>
        <tissue evidence="3">Whole gametophyte</tissue>
    </source>
</reference>
<reference evidence="2" key="2">
    <citation type="journal article" date="2019" name="Curr. Biol.">
        <title>Chromatin organization in early land plants reveals an ancestral association between H3K27me3, transposons, and constitutive heterochromatin.</title>
        <authorList>
            <person name="Montgomery S.A."/>
            <person name="Tanizawa Y."/>
            <person name="Galik B."/>
            <person name="Wang N."/>
            <person name="Ito T."/>
            <person name="Mochizuki T."/>
            <person name="Akimcheva S."/>
            <person name="Bowman J."/>
            <person name="Cognat V."/>
            <person name="Drouard L."/>
            <person name="Ekker H."/>
            <person name="Houng S."/>
            <person name="Kohchi T."/>
            <person name="Lin S."/>
            <person name="Liu L.D."/>
            <person name="Nakamura Y."/>
            <person name="Valeeva L.R."/>
            <person name="Shakirov E.V."/>
            <person name="Shippen D.E."/>
            <person name="Wei W."/>
            <person name="Yagura M."/>
            <person name="Yamaoka S."/>
            <person name="Yamato K.T."/>
            <person name="Liu C."/>
            <person name="Berger F."/>
        </authorList>
    </citation>
    <scope>NUCLEOTIDE SEQUENCE [LARGE SCALE GENOMIC DNA]</scope>
    <source>
        <strain evidence="2">Tak-1</strain>
    </source>
</reference>
<proteinExistence type="predicted"/>
<feature type="region of interest" description="Disordered" evidence="1">
    <location>
        <begin position="1"/>
        <end position="26"/>
    </location>
</feature>
<dbReference type="PANTHER" id="PTHR33872">
    <property type="entry name" value="DNA POLYMERASE EPSILON CATALYTIC SUBUNIT A"/>
    <property type="match status" value="1"/>
</dbReference>
<evidence type="ECO:0000313" key="2">
    <source>
        <dbReference type="EMBL" id="BBN05109.1"/>
    </source>
</evidence>
<name>A0A176VY40_MARPO</name>
<dbReference type="EMBL" id="LVLJ01002364">
    <property type="protein sequence ID" value="OAE25271.1"/>
    <property type="molecule type" value="Genomic_DNA"/>
</dbReference>
<dbReference type="PANTHER" id="PTHR33872:SF2">
    <property type="entry name" value="DNA POLYMERASE EPSILON CATALYTIC SUBUNIT A"/>
    <property type="match status" value="1"/>
</dbReference>
<protein>
    <submittedName>
        <fullName evidence="3">Uncharacterized protein</fullName>
    </submittedName>
</protein>
<dbReference type="Proteomes" id="UP000077202">
    <property type="component" value="Unassembled WGS sequence"/>
</dbReference>
<keyword evidence="4" id="KW-1185">Reference proteome</keyword>
<evidence type="ECO:0000313" key="4">
    <source>
        <dbReference type="Proteomes" id="UP000077202"/>
    </source>
</evidence>
<feature type="compositionally biased region" description="Low complexity" evidence="1">
    <location>
        <begin position="51"/>
        <end position="63"/>
    </location>
</feature>
<dbReference type="Proteomes" id="UP001162541">
    <property type="component" value="Chromosome 3"/>
</dbReference>
<evidence type="ECO:0000313" key="3">
    <source>
        <dbReference type="EMBL" id="OAE25271.1"/>
    </source>
</evidence>
<gene>
    <name evidence="3" type="ORF">AXG93_3776s1080</name>
    <name evidence="2" type="ORF">Mp_3g10380</name>
</gene>
<reference evidence="5" key="3">
    <citation type="journal article" date="2020" name="Curr. Biol.">
        <title>Chromatin organization in early land plants reveals an ancestral association between H3K27me3, transposons, and constitutive heterochromatin.</title>
        <authorList>
            <person name="Montgomery S.A."/>
            <person name="Tanizawa Y."/>
            <person name="Galik B."/>
            <person name="Wang N."/>
            <person name="Ito T."/>
            <person name="Mochizuki T."/>
            <person name="Akimcheva S."/>
            <person name="Bowman J.L."/>
            <person name="Cognat V."/>
            <person name="Marechal-Drouard L."/>
            <person name="Ekker H."/>
            <person name="Hong S.F."/>
            <person name="Kohchi T."/>
            <person name="Lin S.S."/>
            <person name="Liu L.D."/>
            <person name="Nakamura Y."/>
            <person name="Valeeva L.R."/>
            <person name="Shakirov E.V."/>
            <person name="Shippen D.E."/>
            <person name="Wei W.L."/>
            <person name="Yagura M."/>
            <person name="Yamaoka S."/>
            <person name="Yamato K.T."/>
            <person name="Liu C."/>
            <person name="Berger F."/>
        </authorList>
    </citation>
    <scope>NUCLEOTIDE SEQUENCE [LARGE SCALE GENOMIC DNA]</scope>
    <source>
        <strain evidence="5">Tak-1</strain>
    </source>
</reference>
<dbReference type="AlphaFoldDB" id="A0A176VY40"/>
<accession>A0A176VY40</accession>
<organism evidence="3 4">
    <name type="scientific">Marchantia polymorpha subsp. ruderalis</name>
    <dbReference type="NCBI Taxonomy" id="1480154"/>
    <lineage>
        <taxon>Eukaryota</taxon>
        <taxon>Viridiplantae</taxon>
        <taxon>Streptophyta</taxon>
        <taxon>Embryophyta</taxon>
        <taxon>Marchantiophyta</taxon>
        <taxon>Marchantiopsida</taxon>
        <taxon>Marchantiidae</taxon>
        <taxon>Marchantiales</taxon>
        <taxon>Marchantiaceae</taxon>
        <taxon>Marchantia</taxon>
    </lineage>
</organism>
<evidence type="ECO:0000256" key="1">
    <source>
        <dbReference type="SAM" id="MobiDB-lite"/>
    </source>
</evidence>
<feature type="region of interest" description="Disordered" evidence="1">
    <location>
        <begin position="45"/>
        <end position="78"/>
    </location>
</feature>
<evidence type="ECO:0000313" key="5">
    <source>
        <dbReference type="Proteomes" id="UP001162541"/>
    </source>
</evidence>